<dbReference type="GO" id="GO:0016758">
    <property type="term" value="F:hexosyltransferase activity"/>
    <property type="evidence" value="ECO:0000318"/>
    <property type="project" value="GO_Central"/>
</dbReference>
<dbReference type="Gene3D" id="3.90.550.10">
    <property type="entry name" value="Spore Coat Polysaccharide Biosynthesis Protein SpsA, Chain A"/>
    <property type="match status" value="1"/>
</dbReference>
<dbReference type="STRING" id="3988.B9TE35"/>
<dbReference type="CDD" id="cd04186">
    <property type="entry name" value="GT_2_like_c"/>
    <property type="match status" value="1"/>
</dbReference>
<feature type="non-terminal residue" evidence="3">
    <location>
        <position position="531"/>
    </location>
</feature>
<feature type="domain" description="Glycosyltransferase 2-like" evidence="2">
    <location>
        <begin position="58"/>
        <end position="191"/>
    </location>
</feature>
<dbReference type="Pfam" id="PF00535">
    <property type="entry name" value="Glycos_transf_2"/>
    <property type="match status" value="1"/>
</dbReference>
<gene>
    <name evidence="3" type="ORF">RCOM_1798370</name>
</gene>
<evidence type="ECO:0000259" key="2">
    <source>
        <dbReference type="Pfam" id="PF00535"/>
    </source>
</evidence>
<reference evidence="4" key="1">
    <citation type="journal article" date="2010" name="Nat. Biotechnol.">
        <title>Draft genome sequence of the oilseed species Ricinus communis.</title>
        <authorList>
            <person name="Chan A.P."/>
            <person name="Crabtree J."/>
            <person name="Zhao Q."/>
            <person name="Lorenzi H."/>
            <person name="Orvis J."/>
            <person name="Puiu D."/>
            <person name="Melake-Berhan A."/>
            <person name="Jones K.M."/>
            <person name="Redman J."/>
            <person name="Chen G."/>
            <person name="Cahoon E.B."/>
            <person name="Gedil M."/>
            <person name="Stanke M."/>
            <person name="Haas B.J."/>
            <person name="Wortman J.R."/>
            <person name="Fraser-Liggett C.M."/>
            <person name="Ravel J."/>
            <person name="Rabinowicz P.D."/>
        </authorList>
    </citation>
    <scope>NUCLEOTIDE SEQUENCE [LARGE SCALE GENOMIC DNA]</scope>
    <source>
        <strain evidence="4">cv. Hale</strain>
    </source>
</reference>
<dbReference type="PANTHER" id="PTHR43179:SF7">
    <property type="entry name" value="RHAMNOSYLTRANSFERASE WBBL"/>
    <property type="match status" value="1"/>
</dbReference>
<dbReference type="AlphaFoldDB" id="B9TE35"/>
<dbReference type="SUPFAM" id="SSF53448">
    <property type="entry name" value="Nucleotide-diphospho-sugar transferases"/>
    <property type="match status" value="1"/>
</dbReference>
<evidence type="ECO:0000313" key="3">
    <source>
        <dbReference type="EMBL" id="EEF25879.1"/>
    </source>
</evidence>
<dbReference type="InterPro" id="IPR001173">
    <property type="entry name" value="Glyco_trans_2-like"/>
</dbReference>
<proteinExistence type="predicted"/>
<protein>
    <recommendedName>
        <fullName evidence="2">Glycosyltransferase 2-like domain-containing protein</fullName>
    </recommendedName>
</protein>
<dbReference type="EMBL" id="EQ978689">
    <property type="protein sequence ID" value="EEF25879.1"/>
    <property type="molecule type" value="Genomic_DNA"/>
</dbReference>
<keyword evidence="4" id="KW-1185">Reference proteome</keyword>
<dbReference type="GO" id="GO:0000271">
    <property type="term" value="P:polysaccharide biosynthetic process"/>
    <property type="evidence" value="ECO:0000318"/>
    <property type="project" value="GO_Central"/>
</dbReference>
<organism evidence="3 4">
    <name type="scientific">Ricinus communis</name>
    <name type="common">Castor bean</name>
    <dbReference type="NCBI Taxonomy" id="3988"/>
    <lineage>
        <taxon>Eukaryota</taxon>
        <taxon>Viridiplantae</taxon>
        <taxon>Streptophyta</taxon>
        <taxon>Embryophyta</taxon>
        <taxon>Tracheophyta</taxon>
        <taxon>Spermatophyta</taxon>
        <taxon>Magnoliopsida</taxon>
        <taxon>eudicotyledons</taxon>
        <taxon>Gunneridae</taxon>
        <taxon>Pentapetalae</taxon>
        <taxon>rosids</taxon>
        <taxon>fabids</taxon>
        <taxon>Malpighiales</taxon>
        <taxon>Euphorbiaceae</taxon>
        <taxon>Acalyphoideae</taxon>
        <taxon>Acalypheae</taxon>
        <taxon>Ricinus</taxon>
    </lineage>
</organism>
<evidence type="ECO:0000313" key="4">
    <source>
        <dbReference type="Proteomes" id="UP000008311"/>
    </source>
</evidence>
<sequence>MVFRVAGPLFEGVVYYETWKRKGQPLPQILGRGPIAIEKADEVIAGLSLPEVASPRVSVIIPTYGNLPHTLSCVRSIAEHMPAVPIEVIVAEDVSGDANILRMKQIPGLRFIENPKNLGFVRCCNYAATHARGEYVFFLNNDTEVTPGWLDTMLAVFESREDCGMVGSKLVYPDGRLQEAGGILWKDASAWNYGRLDDASKSRYNYVRETDYASGASLLIKRDFFDKLGGFDELYVPAYCEDSDLAFKVRQAGKKLYYQPASVIVHYEGISNGTDTASGVKAYQVENQKKFHERWRSVLESQHFDNGTNVAAASERSAHRQTVLIVDHYVPQPDRDAGSRSVVCFIRVLLEMGLNVKFWPQNLWYDEAYVRPLQQMGVEVFYGPEFLDGFDAWLETTDLRLDYVLLNRPHVSESFIKPLRKFRPNAKLLYYGHDLHFARLQKEFEVSGNQKLLRQAETEKSREMAIWNAVDVVYYPSQAETDTVLQMAPKVNARTLPPYFFGRRPKLDTAKEPCRAQSYPSSVAGFGHPPN</sequence>
<name>B9TE35_RICCO</name>
<feature type="region of interest" description="Disordered" evidence="1">
    <location>
        <begin position="511"/>
        <end position="531"/>
    </location>
</feature>
<dbReference type="Proteomes" id="UP000008311">
    <property type="component" value="Unassembled WGS sequence"/>
</dbReference>
<dbReference type="eggNOG" id="KOG3736">
    <property type="taxonomic scope" value="Eukaryota"/>
</dbReference>
<dbReference type="InParanoid" id="B9TE35"/>
<dbReference type="InterPro" id="IPR029044">
    <property type="entry name" value="Nucleotide-diphossugar_trans"/>
</dbReference>
<evidence type="ECO:0000256" key="1">
    <source>
        <dbReference type="SAM" id="MobiDB-lite"/>
    </source>
</evidence>
<dbReference type="PANTHER" id="PTHR43179">
    <property type="entry name" value="RHAMNOSYLTRANSFERASE WBBL"/>
    <property type="match status" value="1"/>
</dbReference>
<accession>B9TE35</accession>